<evidence type="ECO:0000313" key="1">
    <source>
        <dbReference type="EMBL" id="OWM75283.1"/>
    </source>
</evidence>
<gene>
    <name evidence="1" type="ORF">CDL15_Pgr012004</name>
</gene>
<dbReference type="AlphaFoldDB" id="A0A218WRM0"/>
<organism evidence="1 2">
    <name type="scientific">Punica granatum</name>
    <name type="common">Pomegranate</name>
    <dbReference type="NCBI Taxonomy" id="22663"/>
    <lineage>
        <taxon>Eukaryota</taxon>
        <taxon>Viridiplantae</taxon>
        <taxon>Streptophyta</taxon>
        <taxon>Embryophyta</taxon>
        <taxon>Tracheophyta</taxon>
        <taxon>Spermatophyta</taxon>
        <taxon>Magnoliopsida</taxon>
        <taxon>eudicotyledons</taxon>
        <taxon>Gunneridae</taxon>
        <taxon>Pentapetalae</taxon>
        <taxon>rosids</taxon>
        <taxon>malvids</taxon>
        <taxon>Myrtales</taxon>
        <taxon>Lythraceae</taxon>
        <taxon>Punica</taxon>
    </lineage>
</organism>
<comment type="caution">
    <text evidence="1">The sequence shown here is derived from an EMBL/GenBank/DDBJ whole genome shotgun (WGS) entry which is preliminary data.</text>
</comment>
<proteinExistence type="predicted"/>
<accession>A0A218WRM0</accession>
<dbReference type="Proteomes" id="UP000197138">
    <property type="component" value="Unassembled WGS sequence"/>
</dbReference>
<dbReference type="EMBL" id="MTKT01003353">
    <property type="protein sequence ID" value="OWM75283.1"/>
    <property type="molecule type" value="Genomic_DNA"/>
</dbReference>
<protein>
    <submittedName>
        <fullName evidence="1">Uncharacterized protein</fullName>
    </submittedName>
</protein>
<sequence length="84" mass="8987">MGDGCDGWMEGDDGCEGNSKCVVEGVSWEVEPPAMRGKLLLGAVQSEPRVEPWLGVEPQLDGLARLSCGSHLNERKAGKYLGLD</sequence>
<reference evidence="2" key="1">
    <citation type="journal article" date="2017" name="Plant J.">
        <title>The pomegranate (Punica granatum L.) genome and the genomics of punicalagin biosynthesis.</title>
        <authorList>
            <person name="Qin G."/>
            <person name="Xu C."/>
            <person name="Ming R."/>
            <person name="Tang H."/>
            <person name="Guyot R."/>
            <person name="Kramer E.M."/>
            <person name="Hu Y."/>
            <person name="Yi X."/>
            <person name="Qi Y."/>
            <person name="Xu X."/>
            <person name="Gao Z."/>
            <person name="Pan H."/>
            <person name="Jian J."/>
            <person name="Tian Y."/>
            <person name="Yue Z."/>
            <person name="Xu Y."/>
        </authorList>
    </citation>
    <scope>NUCLEOTIDE SEQUENCE [LARGE SCALE GENOMIC DNA]</scope>
    <source>
        <strain evidence="2">cv. Dabenzi</strain>
    </source>
</reference>
<name>A0A218WRM0_PUNGR</name>
<evidence type="ECO:0000313" key="2">
    <source>
        <dbReference type="Proteomes" id="UP000197138"/>
    </source>
</evidence>